<feature type="domain" description="Response regulatory" evidence="6">
    <location>
        <begin position="12"/>
        <end position="128"/>
    </location>
</feature>
<dbReference type="InterPro" id="IPR003594">
    <property type="entry name" value="HATPase_dom"/>
</dbReference>
<evidence type="ECO:0000256" key="3">
    <source>
        <dbReference type="ARBA" id="ARBA00022553"/>
    </source>
</evidence>
<dbReference type="SUPFAM" id="SSF47384">
    <property type="entry name" value="Homodimeric domain of signal transducing histidine kinase"/>
    <property type="match status" value="1"/>
</dbReference>
<name>A0A7C5EPB3_9BACT</name>
<evidence type="ECO:0000313" key="7">
    <source>
        <dbReference type="EMBL" id="HGZ11378.1"/>
    </source>
</evidence>
<proteinExistence type="predicted"/>
<keyword evidence="3 4" id="KW-0597">Phosphoprotein</keyword>
<dbReference type="SMART" id="SM00387">
    <property type="entry name" value="HATPase_c"/>
    <property type="match status" value="1"/>
</dbReference>
<accession>A0A7C5EPB3</accession>
<evidence type="ECO:0000259" key="5">
    <source>
        <dbReference type="PROSITE" id="PS50109"/>
    </source>
</evidence>
<dbReference type="CDD" id="cd00082">
    <property type="entry name" value="HisKA"/>
    <property type="match status" value="1"/>
</dbReference>
<evidence type="ECO:0000256" key="4">
    <source>
        <dbReference type="PROSITE-ProRule" id="PRU00169"/>
    </source>
</evidence>
<dbReference type="Gene3D" id="3.30.565.10">
    <property type="entry name" value="Histidine kinase-like ATPase, C-terminal domain"/>
    <property type="match status" value="1"/>
</dbReference>
<comment type="caution">
    <text evidence="7">The sequence shown here is derived from an EMBL/GenBank/DDBJ whole genome shotgun (WGS) entry which is preliminary data.</text>
</comment>
<evidence type="ECO:0000259" key="6">
    <source>
        <dbReference type="PROSITE" id="PS50110"/>
    </source>
</evidence>
<dbReference type="InterPro" id="IPR005467">
    <property type="entry name" value="His_kinase_dom"/>
</dbReference>
<dbReference type="PROSITE" id="PS50109">
    <property type="entry name" value="HIS_KIN"/>
    <property type="match status" value="1"/>
</dbReference>
<evidence type="ECO:0000256" key="2">
    <source>
        <dbReference type="ARBA" id="ARBA00012438"/>
    </source>
</evidence>
<feature type="modified residue" description="4-aspartylphosphate" evidence="4">
    <location>
        <position position="61"/>
    </location>
</feature>
<feature type="domain" description="Response regulatory" evidence="6">
    <location>
        <begin position="407"/>
        <end position="524"/>
    </location>
</feature>
<dbReference type="PANTHER" id="PTHR43065:SF42">
    <property type="entry name" value="TWO-COMPONENT SENSOR PPRA"/>
    <property type="match status" value="1"/>
</dbReference>
<protein>
    <recommendedName>
        <fullName evidence="2">histidine kinase</fullName>
        <ecNumber evidence="2">2.7.13.3</ecNumber>
    </recommendedName>
</protein>
<dbReference type="InterPro" id="IPR036890">
    <property type="entry name" value="HATPase_C_sf"/>
</dbReference>
<dbReference type="AlphaFoldDB" id="A0A7C5EPB3"/>
<dbReference type="GO" id="GO:0000155">
    <property type="term" value="F:phosphorelay sensor kinase activity"/>
    <property type="evidence" value="ECO:0007669"/>
    <property type="project" value="InterPro"/>
</dbReference>
<dbReference type="InterPro" id="IPR036097">
    <property type="entry name" value="HisK_dim/P_sf"/>
</dbReference>
<dbReference type="InterPro" id="IPR004358">
    <property type="entry name" value="Sig_transdc_His_kin-like_C"/>
</dbReference>
<dbReference type="SMART" id="SM00388">
    <property type="entry name" value="HisKA"/>
    <property type="match status" value="1"/>
</dbReference>
<dbReference type="InterPro" id="IPR011006">
    <property type="entry name" value="CheY-like_superfamily"/>
</dbReference>
<dbReference type="InterPro" id="IPR003661">
    <property type="entry name" value="HisK_dim/P_dom"/>
</dbReference>
<dbReference type="Gene3D" id="1.10.287.130">
    <property type="match status" value="1"/>
</dbReference>
<dbReference type="PRINTS" id="PR00344">
    <property type="entry name" value="BCTRLSENSOR"/>
</dbReference>
<evidence type="ECO:0000256" key="1">
    <source>
        <dbReference type="ARBA" id="ARBA00000085"/>
    </source>
</evidence>
<dbReference type="Pfam" id="PF00512">
    <property type="entry name" value="HisKA"/>
    <property type="match status" value="1"/>
</dbReference>
<feature type="domain" description="Histidine kinase" evidence="5">
    <location>
        <begin position="159"/>
        <end position="385"/>
    </location>
</feature>
<comment type="catalytic activity">
    <reaction evidence="1">
        <text>ATP + protein L-histidine = ADP + protein N-phospho-L-histidine.</text>
        <dbReference type="EC" id="2.7.13.3"/>
    </reaction>
</comment>
<dbReference type="EC" id="2.7.13.3" evidence="2"/>
<dbReference type="SUPFAM" id="SSF52172">
    <property type="entry name" value="CheY-like"/>
    <property type="match status" value="2"/>
</dbReference>
<feature type="modified residue" description="4-aspartylphosphate" evidence="4">
    <location>
        <position position="458"/>
    </location>
</feature>
<dbReference type="Pfam" id="PF00072">
    <property type="entry name" value="Response_reg"/>
    <property type="match status" value="2"/>
</dbReference>
<gene>
    <name evidence="7" type="ORF">ENW48_04065</name>
</gene>
<dbReference type="EMBL" id="DTKJ01000028">
    <property type="protein sequence ID" value="HGZ11378.1"/>
    <property type="molecule type" value="Genomic_DNA"/>
</dbReference>
<dbReference type="PANTHER" id="PTHR43065">
    <property type="entry name" value="SENSOR HISTIDINE KINASE"/>
    <property type="match status" value="1"/>
</dbReference>
<organism evidence="7">
    <name type="scientific">Desulfobacca acetoxidans</name>
    <dbReference type="NCBI Taxonomy" id="60893"/>
    <lineage>
        <taxon>Bacteria</taxon>
        <taxon>Pseudomonadati</taxon>
        <taxon>Thermodesulfobacteriota</taxon>
        <taxon>Desulfobaccia</taxon>
        <taxon>Desulfobaccales</taxon>
        <taxon>Desulfobaccaceae</taxon>
        <taxon>Desulfobacca</taxon>
    </lineage>
</organism>
<dbReference type="InterPro" id="IPR001789">
    <property type="entry name" value="Sig_transdc_resp-reg_receiver"/>
</dbReference>
<dbReference type="PROSITE" id="PS50110">
    <property type="entry name" value="RESPONSE_REGULATORY"/>
    <property type="match status" value="2"/>
</dbReference>
<dbReference type="SMART" id="SM00448">
    <property type="entry name" value="REC"/>
    <property type="match status" value="2"/>
</dbReference>
<dbReference type="SUPFAM" id="SSF55874">
    <property type="entry name" value="ATPase domain of HSP90 chaperone/DNA topoisomerase II/histidine kinase"/>
    <property type="match status" value="1"/>
</dbReference>
<dbReference type="Gene3D" id="3.40.50.2300">
    <property type="match status" value="2"/>
</dbReference>
<reference evidence="7" key="1">
    <citation type="journal article" date="2020" name="mSystems">
        <title>Genome- and Community-Level Interaction Insights into Carbon Utilization and Element Cycling Functions of Hydrothermarchaeota in Hydrothermal Sediment.</title>
        <authorList>
            <person name="Zhou Z."/>
            <person name="Liu Y."/>
            <person name="Xu W."/>
            <person name="Pan J."/>
            <person name="Luo Z.H."/>
            <person name="Li M."/>
        </authorList>
    </citation>
    <scope>NUCLEOTIDE SEQUENCE [LARGE SCALE GENOMIC DNA]</scope>
    <source>
        <strain evidence="7">SpSt-853</strain>
    </source>
</reference>
<dbReference type="Pfam" id="PF02518">
    <property type="entry name" value="HATPase_c"/>
    <property type="match status" value="1"/>
</dbReference>
<sequence length="537" mass="59018">MISSEPRNEHPLVLVVDDDESTRLLTRASLEPHGFRVAEAPDGETALALCQQITPELVLLDVLMPGMDGFQTCAALRRLPRGEAPAIVMMTGLEDLDSIIRAFQEGATDFIIKPINWTLLNYRLRFILMATRALQQQRLLEEQLHESQKMEALGRLAGGVAHDFNNLLTVITGCTELLLTGLPQSEAFETIRAELEDIQQAAEHASSLIGQLLAFSRRQVLRPRILDLKELVVHMEKMLSRIIGEDIEVVTVFTPDPAIVLADQGQLEQVIMNLAVNARDAMPQGGRLTLTVSGNTLDENFCRWHPEARPGPYVRLTVSDTGVGMDEATLARAFEPFFTTKEPGLGTGLGLSTVHGIVKQSGGFIQVTSKPGQGTTFELYLPQALEEMEPREPGPCPSDKVLAGMETILLVEDDPLVRRVASKILRIHGYAVLEAGSGREALSLATRHPGSIDLLLTDLVMPDMHGRDLAERWQELHPESRILFTSGYADSIPGEAQCPFLSGTSFIPKPYRLHALARKVREVLAAVPFRGTGPFAD</sequence>